<dbReference type="PANTHER" id="PTHR39290:SF6">
    <property type="entry name" value="S-ADENOSYL-L-METHIONINE-DEPENDENT METHYLTRANSFERASES SUPERFAMILY PROTEIN"/>
    <property type="match status" value="1"/>
</dbReference>
<dbReference type="InterPro" id="IPR016181">
    <property type="entry name" value="Acyl_CoA_acyltransferase"/>
</dbReference>
<gene>
    <name evidence="2" type="ORF">D0Z07_1566</name>
</gene>
<dbReference type="CDD" id="cd04301">
    <property type="entry name" value="NAT_SF"/>
    <property type="match status" value="1"/>
</dbReference>
<dbReference type="InterPro" id="IPR000182">
    <property type="entry name" value="GNAT_dom"/>
</dbReference>
<dbReference type="SUPFAM" id="SSF53335">
    <property type="entry name" value="S-adenosyl-L-methionine-dependent methyltransferases"/>
    <property type="match status" value="1"/>
</dbReference>
<evidence type="ECO:0000313" key="3">
    <source>
        <dbReference type="Proteomes" id="UP000785200"/>
    </source>
</evidence>
<reference evidence="2" key="1">
    <citation type="submission" date="2019-07" db="EMBL/GenBank/DDBJ databases">
        <title>Hyphodiscus hymeniophilus genome sequencing and assembly.</title>
        <authorList>
            <person name="Kramer G."/>
            <person name="Nodwell J."/>
        </authorList>
    </citation>
    <scope>NUCLEOTIDE SEQUENCE</scope>
    <source>
        <strain evidence="2">ATCC 34498</strain>
    </source>
</reference>
<evidence type="ECO:0000313" key="2">
    <source>
        <dbReference type="EMBL" id="KAG0651750.1"/>
    </source>
</evidence>
<accession>A0A9P7B046</accession>
<comment type="caution">
    <text evidence="2">The sequence shown here is derived from an EMBL/GenBank/DDBJ whole genome shotgun (WGS) entry which is preliminary data.</text>
</comment>
<dbReference type="PROSITE" id="PS51186">
    <property type="entry name" value="GNAT"/>
    <property type="match status" value="1"/>
</dbReference>
<dbReference type="InterPro" id="IPR029063">
    <property type="entry name" value="SAM-dependent_MTases_sf"/>
</dbReference>
<dbReference type="GO" id="GO:0016747">
    <property type="term" value="F:acyltransferase activity, transferring groups other than amino-acyl groups"/>
    <property type="evidence" value="ECO:0007669"/>
    <property type="project" value="InterPro"/>
</dbReference>
<dbReference type="Proteomes" id="UP000785200">
    <property type="component" value="Unassembled WGS sequence"/>
</dbReference>
<dbReference type="Pfam" id="PF00583">
    <property type="entry name" value="Acetyltransf_1"/>
    <property type="match status" value="1"/>
</dbReference>
<protein>
    <recommendedName>
        <fullName evidence="1">N-acetyltransferase domain-containing protein</fullName>
    </recommendedName>
</protein>
<dbReference type="SUPFAM" id="SSF55729">
    <property type="entry name" value="Acyl-CoA N-acyltransferases (Nat)"/>
    <property type="match status" value="1"/>
</dbReference>
<sequence>MISAKDAERQMFFANHWTITLPQYPSLKYIHMTFPHLDQHFALTSEPANHPFEPSRVTKIWDEAAISQWKQETIQRYDDSATKSAGLLILCELRGEIVGAGTLTVLPSGGTNVGIVLREKARGKGLGKLTVQVLLQLGRCSGMERFELGTMKANKPMQAVMKSLKVEGKEEIVERPERGVVGEILYSIPEKLPWEEFDMQVEFAERITAMPAADDIFANWQGIIDNGFFETISQAFDIPEDDPYIYRAESFAMTLSAIKQLPELKYKYHVHGQAVEVAYTSIFYPTTDTTKALTAFASNAKKASPRETVAKYLSLRRICPFKVPKSKLHINPYLDLWARSCQLTSFLGPLPDPSYAHPASTKRTHPILPVFYHHFGCVVPTYEALYIISQLGDDVIDMASGNGYWTYMLRRMDLNVTAVDNMASEYRTMWITNTVKSDGVEYLKKNGGGAGKIMLMVYMVTAGTFTRRVVQAYKGDTIVVVGTQNANRYTGFSDCTAEEWFEKEMPGWDMACRIAMPSFAGKDEALFVWKKR</sequence>
<organism evidence="2 3">
    <name type="scientific">Hyphodiscus hymeniophilus</name>
    <dbReference type="NCBI Taxonomy" id="353542"/>
    <lineage>
        <taxon>Eukaryota</taxon>
        <taxon>Fungi</taxon>
        <taxon>Dikarya</taxon>
        <taxon>Ascomycota</taxon>
        <taxon>Pezizomycotina</taxon>
        <taxon>Leotiomycetes</taxon>
        <taxon>Helotiales</taxon>
        <taxon>Hyphodiscaceae</taxon>
        <taxon>Hyphodiscus</taxon>
    </lineage>
</organism>
<feature type="domain" description="N-acetyltransferase" evidence="1">
    <location>
        <begin position="43"/>
        <end position="195"/>
    </location>
</feature>
<name>A0A9P7B046_9HELO</name>
<dbReference type="PANTHER" id="PTHR39290">
    <property type="entry name" value="C3H1-TYPE DOMAIN-CONTAINING PROTEIN-RELATED"/>
    <property type="match status" value="1"/>
</dbReference>
<proteinExistence type="predicted"/>
<keyword evidence="3" id="KW-1185">Reference proteome</keyword>
<evidence type="ECO:0000259" key="1">
    <source>
        <dbReference type="PROSITE" id="PS51186"/>
    </source>
</evidence>
<dbReference type="EMBL" id="VNKQ01000004">
    <property type="protein sequence ID" value="KAG0651750.1"/>
    <property type="molecule type" value="Genomic_DNA"/>
</dbReference>
<dbReference type="OrthoDB" id="5411518at2759"/>
<dbReference type="Gene3D" id="3.40.630.30">
    <property type="match status" value="1"/>
</dbReference>
<dbReference type="AlphaFoldDB" id="A0A9P7B046"/>